<dbReference type="GO" id="GO:0004888">
    <property type="term" value="F:transmembrane signaling receptor activity"/>
    <property type="evidence" value="ECO:0007669"/>
    <property type="project" value="InterPro"/>
</dbReference>
<feature type="region of interest" description="Disordered" evidence="10">
    <location>
        <begin position="312"/>
        <end position="335"/>
    </location>
</feature>
<keyword evidence="2" id="KW-0145">Chemotaxis</keyword>
<dbReference type="PROSITE" id="PS50192">
    <property type="entry name" value="T_SNARE"/>
    <property type="match status" value="1"/>
</dbReference>
<evidence type="ECO:0000259" key="13">
    <source>
        <dbReference type="PROSITE" id="PS50885"/>
    </source>
</evidence>
<dbReference type="Pfam" id="PF00672">
    <property type="entry name" value="HAMP"/>
    <property type="match status" value="1"/>
</dbReference>
<dbReference type="InterPro" id="IPR024478">
    <property type="entry name" value="HlyB_4HB_MCP"/>
</dbReference>
<dbReference type="PROSITE" id="PS50885">
    <property type="entry name" value="HAMP"/>
    <property type="match status" value="1"/>
</dbReference>
<dbReference type="GO" id="GO:0007165">
    <property type="term" value="P:signal transduction"/>
    <property type="evidence" value="ECO:0007669"/>
    <property type="project" value="UniProtKB-KW"/>
</dbReference>
<evidence type="ECO:0000256" key="9">
    <source>
        <dbReference type="PROSITE-ProRule" id="PRU00284"/>
    </source>
</evidence>
<keyword evidence="3" id="KW-0997">Cell inner membrane</keyword>
<dbReference type="SUPFAM" id="SSF58104">
    <property type="entry name" value="Methyl-accepting chemotaxis protein (MCP) signaling domain"/>
    <property type="match status" value="1"/>
</dbReference>
<dbReference type="AlphaFoldDB" id="A0A1N6N6G4"/>
<keyword evidence="5" id="KW-1133">Transmembrane helix</keyword>
<reference evidence="14 15" key="1">
    <citation type="submission" date="2017-01" db="EMBL/GenBank/DDBJ databases">
        <authorList>
            <person name="Mah S.A."/>
            <person name="Swanson W.J."/>
            <person name="Moy G.W."/>
            <person name="Vacquier V.D."/>
        </authorList>
    </citation>
    <scope>NUCLEOTIDE SEQUENCE [LARGE SCALE GENOMIC DNA]</scope>
    <source>
        <strain evidence="14 15">RU36E</strain>
    </source>
</reference>
<dbReference type="CDD" id="cd11386">
    <property type="entry name" value="MCP_signal"/>
    <property type="match status" value="1"/>
</dbReference>
<accession>A0A1N6N6G4</accession>
<evidence type="ECO:0000256" key="8">
    <source>
        <dbReference type="ARBA" id="ARBA00029447"/>
    </source>
</evidence>
<name>A0A1N6N6G4_AQUAC</name>
<dbReference type="InterPro" id="IPR000727">
    <property type="entry name" value="T_SNARE_dom"/>
</dbReference>
<protein>
    <submittedName>
        <fullName evidence="14">Methyl-accepting chemotaxis protein</fullName>
    </submittedName>
</protein>
<evidence type="ECO:0000313" key="15">
    <source>
        <dbReference type="Proteomes" id="UP000185841"/>
    </source>
</evidence>
<evidence type="ECO:0000256" key="4">
    <source>
        <dbReference type="ARBA" id="ARBA00022692"/>
    </source>
</evidence>
<evidence type="ECO:0000256" key="3">
    <source>
        <dbReference type="ARBA" id="ARBA00022519"/>
    </source>
</evidence>
<dbReference type="GO" id="GO:0006935">
    <property type="term" value="P:chemotaxis"/>
    <property type="evidence" value="ECO:0007669"/>
    <property type="project" value="UniProtKB-KW"/>
</dbReference>
<dbReference type="PROSITE" id="PS50111">
    <property type="entry name" value="CHEMOTAXIS_TRANSDUC_2"/>
    <property type="match status" value="1"/>
</dbReference>
<feature type="domain" description="Methyl-accepting transducer" evidence="11">
    <location>
        <begin position="264"/>
        <end position="500"/>
    </location>
</feature>
<dbReference type="GO" id="GO:0005886">
    <property type="term" value="C:plasma membrane"/>
    <property type="evidence" value="ECO:0007669"/>
    <property type="project" value="UniProtKB-SubCell"/>
</dbReference>
<evidence type="ECO:0000259" key="11">
    <source>
        <dbReference type="PROSITE" id="PS50111"/>
    </source>
</evidence>
<sequence>MSLRNISVRARNLLGFGLLGLILLVTGGVALKEIQGLKQEVLEMRDEWMLGLDWVAQMKSDRQNIRLKESLVLTLPDQVDSLAGDIQAFLSSVQGIEQKYSGEIVYEHDRRAFNAYIEKTRLYEQALRKVLDSTRAGEPDLASVGASQQAYTAMMDALEAVSQLNREGAQAAGVEAEKEAESAVMVFSLLLGAGLLLTLITAWSLSRSITRPLVELKALAARIAGGDLSQPVRCEGADEITDVQHSLEQMQSSLRGTLQSIQTSATQLAAAAEEMHAITEQTSQGIHRQNGEIQMAATAVNEMSAAVEEVARNANHTSDASREAEQTAETGRRQVSVTRDTIVQLTGKLDGTSQIISRLAQEALSIGQVLEVIRTIAEQTNLLALNAAIEAARAGDQGRGFAVVADEVRALAQRTQSSTQEIERMIGAIQSASQESVGAMQQSSEFASRSQALASEADQALQQIAERVSQINEMNLVIASAAEEQAQVAREVDRNLVAIRDIAEQSADGASQTSSASDELARLATDLNGMVQRFRL</sequence>
<dbReference type="PANTHER" id="PTHR32089">
    <property type="entry name" value="METHYL-ACCEPTING CHEMOTAXIS PROTEIN MCPB"/>
    <property type="match status" value="1"/>
</dbReference>
<evidence type="ECO:0000256" key="10">
    <source>
        <dbReference type="SAM" id="MobiDB-lite"/>
    </source>
</evidence>
<evidence type="ECO:0000313" key="14">
    <source>
        <dbReference type="EMBL" id="SIP87662.1"/>
    </source>
</evidence>
<dbReference type="SMART" id="SM00304">
    <property type="entry name" value="HAMP"/>
    <property type="match status" value="2"/>
</dbReference>
<proteinExistence type="inferred from homology"/>
<feature type="domain" description="HAMP" evidence="13">
    <location>
        <begin position="207"/>
        <end position="259"/>
    </location>
</feature>
<evidence type="ECO:0000256" key="7">
    <source>
        <dbReference type="ARBA" id="ARBA00023224"/>
    </source>
</evidence>
<keyword evidence="6" id="KW-0472">Membrane</keyword>
<dbReference type="PANTHER" id="PTHR32089:SF120">
    <property type="entry name" value="METHYL-ACCEPTING CHEMOTAXIS PROTEIN TLPQ"/>
    <property type="match status" value="1"/>
</dbReference>
<comment type="subcellular location">
    <subcellularLocation>
        <location evidence="1">Cell inner membrane</location>
        <topology evidence="1">Multi-pass membrane protein</topology>
    </subcellularLocation>
</comment>
<comment type="similarity">
    <text evidence="8">Belongs to the methyl-accepting chemotaxis (MCP) protein family.</text>
</comment>
<dbReference type="SMART" id="SM00283">
    <property type="entry name" value="MA"/>
    <property type="match status" value="1"/>
</dbReference>
<dbReference type="InterPro" id="IPR004090">
    <property type="entry name" value="Chemotax_Me-accpt_rcpt"/>
</dbReference>
<dbReference type="InterPro" id="IPR003660">
    <property type="entry name" value="HAMP_dom"/>
</dbReference>
<dbReference type="Pfam" id="PF12729">
    <property type="entry name" value="4HB_MCP_1"/>
    <property type="match status" value="1"/>
</dbReference>
<dbReference type="CDD" id="cd06225">
    <property type="entry name" value="HAMP"/>
    <property type="match status" value="1"/>
</dbReference>
<keyword evidence="3" id="KW-1003">Cell membrane</keyword>
<evidence type="ECO:0000256" key="6">
    <source>
        <dbReference type="ARBA" id="ARBA00023136"/>
    </source>
</evidence>
<dbReference type="RefSeq" id="WP_076423416.1">
    <property type="nucleotide sequence ID" value="NZ_FTMP01000001.1"/>
</dbReference>
<dbReference type="Pfam" id="PF00015">
    <property type="entry name" value="MCPsignal"/>
    <property type="match status" value="1"/>
</dbReference>
<evidence type="ECO:0000256" key="5">
    <source>
        <dbReference type="ARBA" id="ARBA00022989"/>
    </source>
</evidence>
<dbReference type="PRINTS" id="PR00260">
    <property type="entry name" value="CHEMTRNSDUCR"/>
</dbReference>
<dbReference type="Gene3D" id="1.10.287.950">
    <property type="entry name" value="Methyl-accepting chemotaxis protein"/>
    <property type="match status" value="1"/>
</dbReference>
<dbReference type="FunFam" id="1.10.287.950:FF:000001">
    <property type="entry name" value="Methyl-accepting chemotaxis sensory transducer"/>
    <property type="match status" value="1"/>
</dbReference>
<gene>
    <name evidence="14" type="ORF">SAMN05878282_10168</name>
</gene>
<keyword evidence="4" id="KW-0812">Transmembrane</keyword>
<evidence type="ECO:0000256" key="1">
    <source>
        <dbReference type="ARBA" id="ARBA00004429"/>
    </source>
</evidence>
<feature type="domain" description="T-SNARE coiled-coil homology" evidence="12">
    <location>
        <begin position="451"/>
        <end position="513"/>
    </location>
</feature>
<evidence type="ECO:0000259" key="12">
    <source>
        <dbReference type="PROSITE" id="PS50192"/>
    </source>
</evidence>
<evidence type="ECO:0000256" key="2">
    <source>
        <dbReference type="ARBA" id="ARBA00022500"/>
    </source>
</evidence>
<dbReference type="Proteomes" id="UP000185841">
    <property type="component" value="Unassembled WGS sequence"/>
</dbReference>
<dbReference type="InterPro" id="IPR004089">
    <property type="entry name" value="MCPsignal_dom"/>
</dbReference>
<organism evidence="14 15">
    <name type="scientific">Aquipseudomonas alcaligenes</name>
    <name type="common">Pseudomonas alcaligenes</name>
    <dbReference type="NCBI Taxonomy" id="43263"/>
    <lineage>
        <taxon>Bacteria</taxon>
        <taxon>Pseudomonadati</taxon>
        <taxon>Pseudomonadota</taxon>
        <taxon>Gammaproteobacteria</taxon>
        <taxon>Pseudomonadales</taxon>
        <taxon>Pseudomonadaceae</taxon>
        <taxon>Aquipseudomonas</taxon>
    </lineage>
</organism>
<keyword evidence="7 9" id="KW-0807">Transducer</keyword>
<dbReference type="EMBL" id="FTMP01000001">
    <property type="protein sequence ID" value="SIP87662.1"/>
    <property type="molecule type" value="Genomic_DNA"/>
</dbReference>